<keyword evidence="10 18" id="KW-0560">Oxidoreductase</keyword>
<keyword evidence="6" id="KW-0152">Cholesterol biosynthesis</keyword>
<keyword evidence="11 18" id="KW-0756">Sterol biosynthesis</keyword>
<evidence type="ECO:0000256" key="6">
    <source>
        <dbReference type="ARBA" id="ARBA00022778"/>
    </source>
</evidence>
<organism evidence="19 20">
    <name type="scientific">Venustampulla echinocandica</name>
    <dbReference type="NCBI Taxonomy" id="2656787"/>
    <lineage>
        <taxon>Eukaryota</taxon>
        <taxon>Fungi</taxon>
        <taxon>Dikarya</taxon>
        <taxon>Ascomycota</taxon>
        <taxon>Pezizomycotina</taxon>
        <taxon>Leotiomycetes</taxon>
        <taxon>Helotiales</taxon>
        <taxon>Pleuroascaceae</taxon>
        <taxon>Venustampulla</taxon>
    </lineage>
</organism>
<sequence>MVLQSWSKANSNNSWGQNIQQSWVTSILAFGMISGLPPVVMWFSITLAHFDSDFSQTWATWHLERAKAFINHYLPRPSSKALNLYLAWVLFQAILYTFLPGYGTGQLTPAGNLLSYNINGLLAWQLTIALAICAMITGYIHPTIIAENWEGLLISANIYEYLLSAVTGFEELDEVFRP</sequence>
<keyword evidence="3 18" id="KW-0444">Lipid biosynthesis</keyword>
<evidence type="ECO:0000256" key="11">
    <source>
        <dbReference type="ARBA" id="ARBA00023011"/>
    </source>
</evidence>
<dbReference type="OrthoDB" id="5326588at2759"/>
<evidence type="ECO:0000256" key="10">
    <source>
        <dbReference type="ARBA" id="ARBA00023002"/>
    </source>
</evidence>
<dbReference type="GO" id="GO:0047598">
    <property type="term" value="F:7-dehydrocholesterol reductase activity"/>
    <property type="evidence" value="ECO:0007669"/>
    <property type="project" value="UniProtKB-EC"/>
</dbReference>
<feature type="transmembrane region" description="Helical" evidence="18">
    <location>
        <begin position="23"/>
        <end position="45"/>
    </location>
</feature>
<keyword evidence="13 18" id="KW-0472">Membrane</keyword>
<dbReference type="GO" id="GO:0005789">
    <property type="term" value="C:endoplasmic reticulum membrane"/>
    <property type="evidence" value="ECO:0007669"/>
    <property type="project" value="TreeGrafter"/>
</dbReference>
<evidence type="ECO:0000256" key="9">
    <source>
        <dbReference type="ARBA" id="ARBA00022989"/>
    </source>
</evidence>
<evidence type="ECO:0000256" key="15">
    <source>
        <dbReference type="ARBA" id="ARBA00023221"/>
    </source>
</evidence>
<feature type="transmembrane region" description="Helical" evidence="18">
    <location>
        <begin position="82"/>
        <end position="102"/>
    </location>
</feature>
<keyword evidence="4" id="KW-0153">Cholesterol metabolism</keyword>
<evidence type="ECO:0000256" key="18">
    <source>
        <dbReference type="RuleBase" id="RU369120"/>
    </source>
</evidence>
<dbReference type="AlphaFoldDB" id="A0A370TZF3"/>
<evidence type="ECO:0000256" key="16">
    <source>
        <dbReference type="ARBA" id="ARBA00038851"/>
    </source>
</evidence>
<accession>A0A370TZF3</accession>
<dbReference type="STRING" id="2656787.A0A370TZF3"/>
<evidence type="ECO:0000256" key="17">
    <source>
        <dbReference type="ARBA" id="ARBA00042688"/>
    </source>
</evidence>
<evidence type="ECO:0000313" key="20">
    <source>
        <dbReference type="Proteomes" id="UP000254866"/>
    </source>
</evidence>
<protein>
    <recommendedName>
        <fullName evidence="16">7-dehydrocholesterol reductase</fullName>
        <ecNumber evidence="16">1.3.1.21</ecNumber>
    </recommendedName>
    <alternativeName>
        <fullName evidence="17">Sterol Delta(7)-reductase</fullName>
    </alternativeName>
</protein>
<evidence type="ECO:0000256" key="7">
    <source>
        <dbReference type="ARBA" id="ARBA00022857"/>
    </source>
</evidence>
<keyword evidence="20" id="KW-1185">Reference proteome</keyword>
<dbReference type="GO" id="GO:0016132">
    <property type="term" value="P:brassinosteroid biosynthetic process"/>
    <property type="evidence" value="ECO:0007669"/>
    <property type="project" value="TreeGrafter"/>
</dbReference>
<comment type="caution">
    <text evidence="19">The sequence shown here is derived from an EMBL/GenBank/DDBJ whole genome shotgun (WGS) entry which is preliminary data.</text>
</comment>
<comment type="similarity">
    <text evidence="2 18">Belongs to the ERG4/ERG24 family.</text>
</comment>
<dbReference type="Proteomes" id="UP000254866">
    <property type="component" value="Unassembled WGS sequence"/>
</dbReference>
<evidence type="ECO:0000256" key="14">
    <source>
        <dbReference type="ARBA" id="ARBA00023166"/>
    </source>
</evidence>
<feature type="transmembrane region" description="Helical" evidence="18">
    <location>
        <begin position="122"/>
        <end position="140"/>
    </location>
</feature>
<dbReference type="PANTHER" id="PTHR21257:SF38">
    <property type="entry name" value="7-DEHYDROCHOLESTEROL REDUCTASE"/>
    <property type="match status" value="1"/>
</dbReference>
<dbReference type="RefSeq" id="XP_031873567.1">
    <property type="nucleotide sequence ID" value="XM_032009513.1"/>
</dbReference>
<name>A0A370TZF3_9HELO</name>
<keyword evidence="5 18" id="KW-0812">Transmembrane</keyword>
<evidence type="ECO:0000256" key="8">
    <source>
        <dbReference type="ARBA" id="ARBA00022955"/>
    </source>
</evidence>
<evidence type="ECO:0000256" key="5">
    <source>
        <dbReference type="ARBA" id="ARBA00022692"/>
    </source>
</evidence>
<dbReference type="EMBL" id="NPIC01000001">
    <property type="protein sequence ID" value="RDL40911.1"/>
    <property type="molecule type" value="Genomic_DNA"/>
</dbReference>
<dbReference type="Pfam" id="PF01222">
    <property type="entry name" value="ERG4_ERG24"/>
    <property type="match status" value="1"/>
</dbReference>
<dbReference type="GeneID" id="43593739"/>
<dbReference type="GO" id="GO:0006695">
    <property type="term" value="P:cholesterol biosynthetic process"/>
    <property type="evidence" value="ECO:0007669"/>
    <property type="project" value="UniProtKB-KW"/>
</dbReference>
<keyword evidence="14 18" id="KW-1207">Sterol metabolism</keyword>
<keyword evidence="8 18" id="KW-0752">Steroid biosynthesis</keyword>
<evidence type="ECO:0000313" key="19">
    <source>
        <dbReference type="EMBL" id="RDL40911.1"/>
    </source>
</evidence>
<keyword evidence="12 18" id="KW-0443">Lipid metabolism</keyword>
<keyword evidence="7" id="KW-0521">NADP</keyword>
<evidence type="ECO:0000256" key="3">
    <source>
        <dbReference type="ARBA" id="ARBA00022516"/>
    </source>
</evidence>
<proteinExistence type="inferred from homology"/>
<keyword evidence="9 18" id="KW-1133">Transmembrane helix</keyword>
<comment type="subcellular location">
    <subcellularLocation>
        <location evidence="1">Membrane</location>
        <topology evidence="1">Multi-pass membrane protein</topology>
    </subcellularLocation>
</comment>
<keyword evidence="15 18" id="KW-0753">Steroid metabolism</keyword>
<comment type="caution">
    <text evidence="18">Lacks conserved residue(s) required for the propagation of feature annotation.</text>
</comment>
<dbReference type="InterPro" id="IPR001171">
    <property type="entry name" value="ERG24_DHCR-like"/>
</dbReference>
<evidence type="ECO:0000256" key="2">
    <source>
        <dbReference type="ARBA" id="ARBA00005402"/>
    </source>
</evidence>
<evidence type="ECO:0000256" key="12">
    <source>
        <dbReference type="ARBA" id="ARBA00023098"/>
    </source>
</evidence>
<reference evidence="19 20" key="1">
    <citation type="journal article" date="2018" name="IMA Fungus">
        <title>IMA Genome-F 9: Draft genome sequence of Annulohypoxylon stygium, Aspergillus mulundensis, Berkeleyomyces basicola (syn. Thielaviopsis basicola), Ceratocystis smalleyi, two Cercospora beticola strains, Coleophoma cylindrospora, Fusarium fracticaudum, Phialophora cf. hyalina, and Morchella septimelata.</title>
        <authorList>
            <person name="Wingfield B.D."/>
            <person name="Bills G.F."/>
            <person name="Dong Y."/>
            <person name="Huang W."/>
            <person name="Nel W.J."/>
            <person name="Swalarsk-Parry B.S."/>
            <person name="Vaghefi N."/>
            <person name="Wilken P.M."/>
            <person name="An Z."/>
            <person name="de Beer Z.W."/>
            <person name="De Vos L."/>
            <person name="Chen L."/>
            <person name="Duong T.A."/>
            <person name="Gao Y."/>
            <person name="Hammerbacher A."/>
            <person name="Kikkert J.R."/>
            <person name="Li Y."/>
            <person name="Li H."/>
            <person name="Li K."/>
            <person name="Li Q."/>
            <person name="Liu X."/>
            <person name="Ma X."/>
            <person name="Naidoo K."/>
            <person name="Pethybridge S.J."/>
            <person name="Sun J."/>
            <person name="Steenkamp E.T."/>
            <person name="van der Nest M.A."/>
            <person name="van Wyk S."/>
            <person name="Wingfield M.J."/>
            <person name="Xiong C."/>
            <person name="Yue Q."/>
            <person name="Zhang X."/>
        </authorList>
    </citation>
    <scope>NUCLEOTIDE SEQUENCE [LARGE SCALE GENOMIC DNA]</scope>
    <source>
        <strain evidence="19 20">BP 5553</strain>
    </source>
</reference>
<dbReference type="EC" id="1.3.1.21" evidence="16"/>
<gene>
    <name evidence="19" type="ORF">BP5553_00890</name>
</gene>
<evidence type="ECO:0000256" key="1">
    <source>
        <dbReference type="ARBA" id="ARBA00004141"/>
    </source>
</evidence>
<dbReference type="PANTHER" id="PTHR21257">
    <property type="entry name" value="DELTA(14)-STEROL REDUCTASE"/>
    <property type="match status" value="1"/>
</dbReference>
<evidence type="ECO:0000256" key="4">
    <source>
        <dbReference type="ARBA" id="ARBA00022548"/>
    </source>
</evidence>
<evidence type="ECO:0000256" key="13">
    <source>
        <dbReference type="ARBA" id="ARBA00023136"/>
    </source>
</evidence>